<sequence>MKFLSQSESRRFAEAWLPAWSGNDPGRLASFYSDDAFYLDPGVPQGIAGKPALLAYFTKLLGRNPDWVWSQIEGIPMEGGFLNKWRAEIPVGPKVLEATGVCLVQLDSAGKIRRNEVYFDRTELLAEIGRQHAG</sequence>
<proteinExistence type="predicted"/>
<comment type="caution">
    <text evidence="2">The sequence shown here is derived from an EMBL/GenBank/DDBJ whole genome shotgun (WGS) entry which is preliminary data.</text>
</comment>
<evidence type="ECO:0000313" key="2">
    <source>
        <dbReference type="EMBL" id="MDH5821735.1"/>
    </source>
</evidence>
<dbReference type="CDD" id="cd00531">
    <property type="entry name" value="NTF2_like"/>
    <property type="match status" value="1"/>
</dbReference>
<dbReference type="Pfam" id="PF12680">
    <property type="entry name" value="SnoaL_2"/>
    <property type="match status" value="1"/>
</dbReference>
<gene>
    <name evidence="2" type="ORF">QFW77_01830</name>
</gene>
<protein>
    <submittedName>
        <fullName evidence="2">Nuclear transport factor 2 family protein</fullName>
    </submittedName>
</protein>
<dbReference type="SUPFAM" id="SSF54427">
    <property type="entry name" value="NTF2-like"/>
    <property type="match status" value="1"/>
</dbReference>
<dbReference type="EMBL" id="JARXRM010000010">
    <property type="protein sequence ID" value="MDH5821735.1"/>
    <property type="molecule type" value="Genomic_DNA"/>
</dbReference>
<accession>A0ABT6J548</accession>
<dbReference type="RefSeq" id="WP_280572497.1">
    <property type="nucleotide sequence ID" value="NZ_JARXRM010000010.1"/>
</dbReference>
<organism evidence="2 3">
    <name type="scientific">Luteimonas endophytica</name>
    <dbReference type="NCBI Taxonomy" id="3042023"/>
    <lineage>
        <taxon>Bacteria</taxon>
        <taxon>Pseudomonadati</taxon>
        <taxon>Pseudomonadota</taxon>
        <taxon>Gammaproteobacteria</taxon>
        <taxon>Lysobacterales</taxon>
        <taxon>Lysobacteraceae</taxon>
        <taxon>Luteimonas</taxon>
    </lineage>
</organism>
<dbReference type="InterPro" id="IPR037401">
    <property type="entry name" value="SnoaL-like"/>
</dbReference>
<dbReference type="InterPro" id="IPR032710">
    <property type="entry name" value="NTF2-like_dom_sf"/>
</dbReference>
<keyword evidence="3" id="KW-1185">Reference proteome</keyword>
<evidence type="ECO:0000313" key="3">
    <source>
        <dbReference type="Proteomes" id="UP001156940"/>
    </source>
</evidence>
<dbReference type="Gene3D" id="3.10.450.50">
    <property type="match status" value="1"/>
</dbReference>
<name>A0ABT6J548_9GAMM</name>
<dbReference type="Proteomes" id="UP001156940">
    <property type="component" value="Unassembled WGS sequence"/>
</dbReference>
<feature type="domain" description="SnoaL-like" evidence="1">
    <location>
        <begin position="14"/>
        <end position="114"/>
    </location>
</feature>
<evidence type="ECO:0000259" key="1">
    <source>
        <dbReference type="Pfam" id="PF12680"/>
    </source>
</evidence>
<reference evidence="2 3" key="1">
    <citation type="submission" date="2023-04" db="EMBL/GenBank/DDBJ databases">
        <title>Luteimonas endophyticus RD2P54.</title>
        <authorList>
            <person name="Sun J.-Q."/>
        </authorList>
    </citation>
    <scope>NUCLEOTIDE SEQUENCE [LARGE SCALE GENOMIC DNA]</scope>
    <source>
        <strain evidence="2 3">RD2P54</strain>
    </source>
</reference>